<feature type="transmembrane region" description="Helical" evidence="2">
    <location>
        <begin position="267"/>
        <end position="284"/>
    </location>
</feature>
<keyword evidence="2" id="KW-0812">Transmembrane</keyword>
<dbReference type="PANTHER" id="PTHR22911">
    <property type="entry name" value="ACYL-MALONYL CONDENSING ENZYME-RELATED"/>
    <property type="match status" value="1"/>
</dbReference>
<feature type="transmembrane region" description="Helical" evidence="2">
    <location>
        <begin position="67"/>
        <end position="86"/>
    </location>
</feature>
<evidence type="ECO:0000256" key="1">
    <source>
        <dbReference type="ARBA" id="ARBA00007362"/>
    </source>
</evidence>
<comment type="similarity">
    <text evidence="1">Belongs to the EamA transporter family.</text>
</comment>
<dbReference type="RefSeq" id="WP_307356401.1">
    <property type="nucleotide sequence ID" value="NZ_BAAACJ010000007.1"/>
</dbReference>
<evidence type="ECO:0000313" key="5">
    <source>
        <dbReference type="Proteomes" id="UP001224418"/>
    </source>
</evidence>
<name>A0ABU0JTK1_HATLI</name>
<sequence length="287" mass="31001">MKKINGIMYAILSAIGFGVMPIFAKVAYQNGSNTTTVLVCRFLISAIILLGYFLITKKDFRISKKQMIILFLIGAVGYTLTCINLFSSYNYISVGLATTLHFVYPVAVVVISYFVYREKVGFKKCIALGVAMIGVYLLVSGDIGNISYKGAFLAIFSGIVYSGCLVGMNNEEVKKLDNTVSAFYFSLSSGIILLIMGLIRGDLMIKFSGKVIFSMLGISVISTIIAMILLIKAIEIIGASTASILGTFEPIVSMILGIIMFKETLTKMGIIGSILILGSVLIIAKEG</sequence>
<evidence type="ECO:0000313" key="4">
    <source>
        <dbReference type="EMBL" id="MDQ0480424.1"/>
    </source>
</evidence>
<feature type="domain" description="EamA" evidence="3">
    <location>
        <begin position="149"/>
        <end position="283"/>
    </location>
</feature>
<feature type="transmembrane region" description="Helical" evidence="2">
    <location>
        <begin position="150"/>
        <end position="168"/>
    </location>
</feature>
<dbReference type="EMBL" id="JAUSWN010000019">
    <property type="protein sequence ID" value="MDQ0480424.1"/>
    <property type="molecule type" value="Genomic_DNA"/>
</dbReference>
<dbReference type="Proteomes" id="UP001224418">
    <property type="component" value="Unassembled WGS sequence"/>
</dbReference>
<keyword evidence="2" id="KW-0472">Membrane</keyword>
<dbReference type="Gene3D" id="1.10.3730.20">
    <property type="match status" value="2"/>
</dbReference>
<evidence type="ECO:0000259" key="3">
    <source>
        <dbReference type="Pfam" id="PF00892"/>
    </source>
</evidence>
<feature type="domain" description="EamA" evidence="3">
    <location>
        <begin position="6"/>
        <end position="139"/>
    </location>
</feature>
<reference evidence="4 5" key="1">
    <citation type="submission" date="2023-07" db="EMBL/GenBank/DDBJ databases">
        <title>Genomic Encyclopedia of Type Strains, Phase IV (KMG-IV): sequencing the most valuable type-strain genomes for metagenomic binning, comparative biology and taxonomic classification.</title>
        <authorList>
            <person name="Goeker M."/>
        </authorList>
    </citation>
    <scope>NUCLEOTIDE SEQUENCE [LARGE SCALE GENOMIC DNA]</scope>
    <source>
        <strain evidence="4 5">DSM 1400</strain>
    </source>
</reference>
<comment type="caution">
    <text evidence="4">The sequence shown here is derived from an EMBL/GenBank/DDBJ whole genome shotgun (WGS) entry which is preliminary data.</text>
</comment>
<organism evidence="4 5">
    <name type="scientific">Hathewaya limosa</name>
    <name type="common">Clostridium limosum</name>
    <dbReference type="NCBI Taxonomy" id="1536"/>
    <lineage>
        <taxon>Bacteria</taxon>
        <taxon>Bacillati</taxon>
        <taxon>Bacillota</taxon>
        <taxon>Clostridia</taxon>
        <taxon>Eubacteriales</taxon>
        <taxon>Clostridiaceae</taxon>
        <taxon>Hathewaya</taxon>
    </lineage>
</organism>
<feature type="transmembrane region" description="Helical" evidence="2">
    <location>
        <begin position="92"/>
        <end position="116"/>
    </location>
</feature>
<dbReference type="InterPro" id="IPR000620">
    <property type="entry name" value="EamA_dom"/>
</dbReference>
<feature type="transmembrane region" description="Helical" evidence="2">
    <location>
        <begin position="211"/>
        <end position="231"/>
    </location>
</feature>
<evidence type="ECO:0000256" key="2">
    <source>
        <dbReference type="SAM" id="Phobius"/>
    </source>
</evidence>
<gene>
    <name evidence="4" type="ORF">QOZ93_002172</name>
</gene>
<keyword evidence="2" id="KW-1133">Transmembrane helix</keyword>
<dbReference type="Pfam" id="PF00892">
    <property type="entry name" value="EamA"/>
    <property type="match status" value="2"/>
</dbReference>
<feature type="transmembrane region" description="Helical" evidence="2">
    <location>
        <begin position="34"/>
        <end position="55"/>
    </location>
</feature>
<proteinExistence type="inferred from homology"/>
<dbReference type="InterPro" id="IPR037185">
    <property type="entry name" value="EmrE-like"/>
</dbReference>
<feature type="transmembrane region" description="Helical" evidence="2">
    <location>
        <begin position="125"/>
        <end position="144"/>
    </location>
</feature>
<feature type="transmembrane region" description="Helical" evidence="2">
    <location>
        <begin position="7"/>
        <end position="28"/>
    </location>
</feature>
<protein>
    <submittedName>
        <fullName evidence="4">Drug/metabolite transporter (DMT)-like permease</fullName>
    </submittedName>
</protein>
<dbReference type="SUPFAM" id="SSF103481">
    <property type="entry name" value="Multidrug resistance efflux transporter EmrE"/>
    <property type="match status" value="2"/>
</dbReference>
<dbReference type="PANTHER" id="PTHR22911:SF137">
    <property type="entry name" value="SOLUTE CARRIER FAMILY 35 MEMBER G2-RELATED"/>
    <property type="match status" value="1"/>
</dbReference>
<feature type="transmembrane region" description="Helical" evidence="2">
    <location>
        <begin position="180"/>
        <end position="199"/>
    </location>
</feature>
<keyword evidence="5" id="KW-1185">Reference proteome</keyword>
<accession>A0ABU0JTK1</accession>
<feature type="transmembrane region" description="Helical" evidence="2">
    <location>
        <begin position="243"/>
        <end position="261"/>
    </location>
</feature>